<organism evidence="1 2">
    <name type="scientific">Funneliformis geosporum</name>
    <dbReference type="NCBI Taxonomy" id="1117311"/>
    <lineage>
        <taxon>Eukaryota</taxon>
        <taxon>Fungi</taxon>
        <taxon>Fungi incertae sedis</taxon>
        <taxon>Mucoromycota</taxon>
        <taxon>Glomeromycotina</taxon>
        <taxon>Glomeromycetes</taxon>
        <taxon>Glomerales</taxon>
        <taxon>Glomeraceae</taxon>
        <taxon>Funneliformis</taxon>
    </lineage>
</organism>
<dbReference type="AlphaFoldDB" id="A0A9W4TAP5"/>
<evidence type="ECO:0000313" key="2">
    <source>
        <dbReference type="Proteomes" id="UP001153678"/>
    </source>
</evidence>
<evidence type="ECO:0000313" key="1">
    <source>
        <dbReference type="EMBL" id="CAI2198401.1"/>
    </source>
</evidence>
<dbReference type="EMBL" id="CAMKVN010018567">
    <property type="protein sequence ID" value="CAI2198401.1"/>
    <property type="molecule type" value="Genomic_DNA"/>
</dbReference>
<keyword evidence="2" id="KW-1185">Reference proteome</keyword>
<proteinExistence type="predicted"/>
<sequence length="74" mass="8741">TPINLSVTNRKWYNISRDPNARSEWLIYKYGRAHALFHAVRLGNSYMTENVLLALLSKSAILSRYFIQRLLMHF</sequence>
<feature type="non-terminal residue" evidence="1">
    <location>
        <position position="74"/>
    </location>
</feature>
<comment type="caution">
    <text evidence="1">The sequence shown here is derived from an EMBL/GenBank/DDBJ whole genome shotgun (WGS) entry which is preliminary data.</text>
</comment>
<protein>
    <submittedName>
        <fullName evidence="1">7747_t:CDS:1</fullName>
    </submittedName>
</protein>
<gene>
    <name evidence="1" type="ORF">FWILDA_LOCUS18554</name>
</gene>
<accession>A0A9W4TAP5</accession>
<name>A0A9W4TAP5_9GLOM</name>
<dbReference type="OrthoDB" id="2305545at2759"/>
<reference evidence="1" key="1">
    <citation type="submission" date="2022-08" db="EMBL/GenBank/DDBJ databases">
        <authorList>
            <person name="Kallberg Y."/>
            <person name="Tangrot J."/>
            <person name="Rosling A."/>
        </authorList>
    </citation>
    <scope>NUCLEOTIDE SEQUENCE</scope>
    <source>
        <strain evidence="1">Wild A</strain>
    </source>
</reference>
<feature type="non-terminal residue" evidence="1">
    <location>
        <position position="1"/>
    </location>
</feature>
<dbReference type="Proteomes" id="UP001153678">
    <property type="component" value="Unassembled WGS sequence"/>
</dbReference>